<evidence type="ECO:0000256" key="1">
    <source>
        <dbReference type="SAM" id="SignalP"/>
    </source>
</evidence>
<gene>
    <name evidence="3" type="ORF">MKW98_032095</name>
</gene>
<dbReference type="Pfam" id="PF00188">
    <property type="entry name" value="CAP"/>
    <property type="match status" value="1"/>
</dbReference>
<dbReference type="InterPro" id="IPR001283">
    <property type="entry name" value="CRISP-related"/>
</dbReference>
<name>A0AAD4SEG0_9MAGN</name>
<dbReference type="SMART" id="SM00198">
    <property type="entry name" value="SCP"/>
    <property type="match status" value="1"/>
</dbReference>
<evidence type="ECO:0000313" key="3">
    <source>
        <dbReference type="EMBL" id="KAI3903441.1"/>
    </source>
</evidence>
<dbReference type="EMBL" id="JAJJMB010011222">
    <property type="protein sequence ID" value="KAI3903441.1"/>
    <property type="molecule type" value="Genomic_DNA"/>
</dbReference>
<dbReference type="PANTHER" id="PTHR10334">
    <property type="entry name" value="CYSTEINE-RICH SECRETORY PROTEIN-RELATED"/>
    <property type="match status" value="1"/>
</dbReference>
<dbReference type="AlphaFoldDB" id="A0AAD4SEG0"/>
<comment type="caution">
    <text evidence="3">The sequence shown here is derived from an EMBL/GenBank/DDBJ whole genome shotgun (WGS) entry which is preliminary data.</text>
</comment>
<keyword evidence="4" id="KW-1185">Reference proteome</keyword>
<proteinExistence type="predicted"/>
<evidence type="ECO:0000259" key="2">
    <source>
        <dbReference type="SMART" id="SM00198"/>
    </source>
</evidence>
<dbReference type="FunFam" id="3.40.33.10:FF:000004">
    <property type="entry name" value="CAP, cysteine-rich secretory protein, antigen 5"/>
    <property type="match status" value="1"/>
</dbReference>
<dbReference type="InterPro" id="IPR014044">
    <property type="entry name" value="CAP_dom"/>
</dbReference>
<protein>
    <recommendedName>
        <fullName evidence="2">SCP domain-containing protein</fullName>
    </recommendedName>
</protein>
<dbReference type="InterPro" id="IPR035940">
    <property type="entry name" value="CAP_sf"/>
</dbReference>
<accession>A0AAD4SEG0</accession>
<feature type="chain" id="PRO_5042232546" description="SCP domain-containing protein" evidence="1">
    <location>
        <begin position="35"/>
        <end position="178"/>
    </location>
</feature>
<feature type="domain" description="SCP" evidence="2">
    <location>
        <begin position="39"/>
        <end position="175"/>
    </location>
</feature>
<dbReference type="CDD" id="cd05381">
    <property type="entry name" value="CAP_PR-1"/>
    <property type="match status" value="1"/>
</dbReference>
<keyword evidence="1" id="KW-0732">Signal</keyword>
<dbReference type="Gene3D" id="3.40.33.10">
    <property type="entry name" value="CAP"/>
    <property type="match status" value="1"/>
</dbReference>
<dbReference type="Proteomes" id="UP001202328">
    <property type="component" value="Unassembled WGS sequence"/>
</dbReference>
<reference evidence="3" key="1">
    <citation type="submission" date="2022-04" db="EMBL/GenBank/DDBJ databases">
        <title>A functionally conserved STORR gene fusion in Papaver species that diverged 16.8 million years ago.</title>
        <authorList>
            <person name="Catania T."/>
        </authorList>
    </citation>
    <scope>NUCLEOTIDE SEQUENCE</scope>
    <source>
        <strain evidence="3">S-188037</strain>
    </source>
</reference>
<sequence>MDRFSHMKLGSSSVSLVMSLLIISMSLLSHISQASPTPRYFKKALERHNLARAAVGVAPLEWSDRIAAYARRWADKRTADCRPLHSTGGYYGENLALGPWGGPFLVADAVNMWVGEKKYYDHETNSCHAPPGESCGHYMAVVCRRSTHVGCAKRICDNGGVFIICDYGPPGRLDEPPY</sequence>
<dbReference type="SUPFAM" id="SSF55797">
    <property type="entry name" value="PR-1-like"/>
    <property type="match status" value="1"/>
</dbReference>
<feature type="signal peptide" evidence="1">
    <location>
        <begin position="1"/>
        <end position="34"/>
    </location>
</feature>
<evidence type="ECO:0000313" key="4">
    <source>
        <dbReference type="Proteomes" id="UP001202328"/>
    </source>
</evidence>
<organism evidence="3 4">
    <name type="scientific">Papaver atlanticum</name>
    <dbReference type="NCBI Taxonomy" id="357466"/>
    <lineage>
        <taxon>Eukaryota</taxon>
        <taxon>Viridiplantae</taxon>
        <taxon>Streptophyta</taxon>
        <taxon>Embryophyta</taxon>
        <taxon>Tracheophyta</taxon>
        <taxon>Spermatophyta</taxon>
        <taxon>Magnoliopsida</taxon>
        <taxon>Ranunculales</taxon>
        <taxon>Papaveraceae</taxon>
        <taxon>Papaveroideae</taxon>
        <taxon>Papaver</taxon>
    </lineage>
</organism>
<dbReference type="PRINTS" id="PR00837">
    <property type="entry name" value="V5TPXLIKE"/>
</dbReference>